<sequence>MTTLDAGSMSVARQVAWNIKFLDRPSHVFAGVYSRDLRVREIFAELHLVFDFSSSTQDLSLWPEEQGSAVLSEASPDVLDRIIDGPEPDAKPAFFVVAHHDSDACGLPGETDLALHRQEGCAKLVHPKRQQHSFYLPINQKSNDPAVTAFPFRRRGSVSPSKRSRTGSGSTSQRSQSEATETAQHSDVVGPDFLIGAASYKEARKKQHGFRSVALDLSACCAVTKLGKSWCRKSVVGPGIHAAHIVPQLQYQLFPLGDDDAADIHYHQQQSASVPAELLVAWDRTWSVGNSIILSASIHEAFDQRLLAIHPDSHKIRVFAPYDLIIPYHGQIADFGQNYPDREALRWHWNVCAIENMRAITELLRPGLVLLPSGTEMPPSRPRQAEDDDDEGSDDSDGDGMGPPSAPGPANHGAVGGRKRSRLSELQGEGKEDDMPELSHGEGPSTPSFAESGHGCSSTTKRQRTAAWLDSLPLDSKGY</sequence>
<dbReference type="InterPro" id="IPR003615">
    <property type="entry name" value="HNH_nuc"/>
</dbReference>
<reference evidence="3" key="2">
    <citation type="submission" date="2010-07" db="EMBL/GenBank/DDBJ databases">
        <authorList>
            <consortium name="The Broad Institute Genome Sequencing Platform"/>
            <consortium name="Broad Institute Genome Sequencing Center for Infectious Disease"/>
            <person name="Ma L.-J."/>
            <person name="Dead R."/>
            <person name="Young S."/>
            <person name="Zeng Q."/>
            <person name="Koehrsen M."/>
            <person name="Alvarado L."/>
            <person name="Berlin A."/>
            <person name="Chapman S.B."/>
            <person name="Chen Z."/>
            <person name="Freedman E."/>
            <person name="Gellesch M."/>
            <person name="Goldberg J."/>
            <person name="Griggs A."/>
            <person name="Gujja S."/>
            <person name="Heilman E.R."/>
            <person name="Heiman D."/>
            <person name="Hepburn T."/>
            <person name="Howarth C."/>
            <person name="Jen D."/>
            <person name="Larson L."/>
            <person name="Mehta T."/>
            <person name="Neiman D."/>
            <person name="Pearson M."/>
            <person name="Roberts A."/>
            <person name="Saif S."/>
            <person name="Shea T."/>
            <person name="Shenoy N."/>
            <person name="Sisk P."/>
            <person name="Stolte C."/>
            <person name="Sykes S."/>
            <person name="Walk T."/>
            <person name="White J."/>
            <person name="Yandava C."/>
            <person name="Haas B."/>
            <person name="Nusbaum C."/>
            <person name="Birren B."/>
        </authorList>
    </citation>
    <scope>NUCLEOTIDE SEQUENCE</scope>
    <source>
        <strain evidence="3">R3-111a-1</strain>
    </source>
</reference>
<dbReference type="EnsemblFungi" id="EJT79481">
    <property type="protein sequence ID" value="EJT79481"/>
    <property type="gene ID" value="GGTG_04565"/>
</dbReference>
<proteinExistence type="predicted"/>
<feature type="region of interest" description="Disordered" evidence="1">
    <location>
        <begin position="149"/>
        <end position="185"/>
    </location>
</feature>
<dbReference type="Proteomes" id="UP000006039">
    <property type="component" value="Unassembled WGS sequence"/>
</dbReference>
<organism evidence="3">
    <name type="scientific">Gaeumannomyces tritici (strain R3-111a-1)</name>
    <name type="common">Wheat and barley take-all root rot fungus</name>
    <name type="synonym">Gaeumannomyces graminis var. tritici</name>
    <dbReference type="NCBI Taxonomy" id="644352"/>
    <lineage>
        <taxon>Eukaryota</taxon>
        <taxon>Fungi</taxon>
        <taxon>Dikarya</taxon>
        <taxon>Ascomycota</taxon>
        <taxon>Pezizomycotina</taxon>
        <taxon>Sordariomycetes</taxon>
        <taxon>Sordariomycetidae</taxon>
        <taxon>Magnaporthales</taxon>
        <taxon>Magnaporthaceae</taxon>
        <taxon>Gaeumannomyces</taxon>
    </lineage>
</organism>
<accession>J3NTG6</accession>
<dbReference type="OrthoDB" id="2142759at2759"/>
<evidence type="ECO:0000313" key="3">
    <source>
        <dbReference type="EMBL" id="EJT79481.1"/>
    </source>
</evidence>
<reference evidence="5" key="1">
    <citation type="submission" date="2010-07" db="EMBL/GenBank/DDBJ databases">
        <title>The genome sequence of Gaeumannomyces graminis var. tritici strain R3-111a-1.</title>
        <authorList>
            <consortium name="The Broad Institute Genome Sequencing Platform"/>
            <person name="Ma L.-J."/>
            <person name="Dead R."/>
            <person name="Young S."/>
            <person name="Zeng Q."/>
            <person name="Koehrsen M."/>
            <person name="Alvarado L."/>
            <person name="Berlin A."/>
            <person name="Chapman S.B."/>
            <person name="Chen Z."/>
            <person name="Freedman E."/>
            <person name="Gellesch M."/>
            <person name="Goldberg J."/>
            <person name="Griggs A."/>
            <person name="Gujja S."/>
            <person name="Heilman E.R."/>
            <person name="Heiman D."/>
            <person name="Hepburn T."/>
            <person name="Howarth C."/>
            <person name="Jen D."/>
            <person name="Larson L."/>
            <person name="Mehta T."/>
            <person name="Neiman D."/>
            <person name="Pearson M."/>
            <person name="Roberts A."/>
            <person name="Saif S."/>
            <person name="Shea T."/>
            <person name="Shenoy N."/>
            <person name="Sisk P."/>
            <person name="Stolte C."/>
            <person name="Sykes S."/>
            <person name="Walk T."/>
            <person name="White J."/>
            <person name="Yandava C."/>
            <person name="Haas B."/>
            <person name="Nusbaum C."/>
            <person name="Birren B."/>
        </authorList>
    </citation>
    <scope>NUCLEOTIDE SEQUENCE [LARGE SCALE GENOMIC DNA]</scope>
    <source>
        <strain evidence="5">R3-111a-1</strain>
    </source>
</reference>
<gene>
    <name evidence="4" type="primary">20345023</name>
    <name evidence="3" type="ORF">GGTG_04565</name>
</gene>
<reference evidence="4" key="4">
    <citation type="journal article" date="2015" name="G3 (Bethesda)">
        <title>Genome sequences of three phytopathogenic species of the Magnaporthaceae family of fungi.</title>
        <authorList>
            <person name="Okagaki L.H."/>
            <person name="Nunes C.C."/>
            <person name="Sailsbery J."/>
            <person name="Clay B."/>
            <person name="Brown D."/>
            <person name="John T."/>
            <person name="Oh Y."/>
            <person name="Young N."/>
            <person name="Fitzgerald M."/>
            <person name="Haas B.J."/>
            <person name="Zeng Q."/>
            <person name="Young S."/>
            <person name="Adiconis X."/>
            <person name="Fan L."/>
            <person name="Levin J.Z."/>
            <person name="Mitchell T.K."/>
            <person name="Okubara P.A."/>
            <person name="Farman M.L."/>
            <person name="Kohn L.M."/>
            <person name="Birren B."/>
            <person name="Ma L.-J."/>
            <person name="Dean R.A."/>
        </authorList>
    </citation>
    <scope>NUCLEOTIDE SEQUENCE</scope>
    <source>
        <strain evidence="4">R3-111a-1</strain>
    </source>
</reference>
<keyword evidence="5" id="KW-1185">Reference proteome</keyword>
<evidence type="ECO:0000313" key="5">
    <source>
        <dbReference type="Proteomes" id="UP000006039"/>
    </source>
</evidence>
<feature type="compositionally biased region" description="Polar residues" evidence="1">
    <location>
        <begin position="445"/>
        <end position="460"/>
    </location>
</feature>
<dbReference type="AlphaFoldDB" id="J3NTG6"/>
<dbReference type="GeneID" id="20345023"/>
<evidence type="ECO:0000313" key="4">
    <source>
        <dbReference type="EnsemblFungi" id="EJT79481"/>
    </source>
</evidence>
<feature type="domain" description="HNH nuclease" evidence="2">
    <location>
        <begin position="221"/>
        <end position="310"/>
    </location>
</feature>
<protein>
    <recommendedName>
        <fullName evidence="2">HNH nuclease domain-containing protein</fullName>
    </recommendedName>
</protein>
<evidence type="ECO:0000259" key="2">
    <source>
        <dbReference type="Pfam" id="PF13391"/>
    </source>
</evidence>
<feature type="compositionally biased region" description="Acidic residues" evidence="1">
    <location>
        <begin position="386"/>
        <end position="398"/>
    </location>
</feature>
<dbReference type="Pfam" id="PF13391">
    <property type="entry name" value="HNH_2"/>
    <property type="match status" value="1"/>
</dbReference>
<feature type="region of interest" description="Disordered" evidence="1">
    <location>
        <begin position="371"/>
        <end position="479"/>
    </location>
</feature>
<reference evidence="4" key="5">
    <citation type="submission" date="2018-04" db="UniProtKB">
        <authorList>
            <consortium name="EnsemblFungi"/>
        </authorList>
    </citation>
    <scope>IDENTIFICATION</scope>
    <source>
        <strain evidence="4">R3-111a-1</strain>
    </source>
</reference>
<dbReference type="eggNOG" id="ENOG502STPG">
    <property type="taxonomic scope" value="Eukaryota"/>
</dbReference>
<dbReference type="EMBL" id="GL385396">
    <property type="protein sequence ID" value="EJT79481.1"/>
    <property type="molecule type" value="Genomic_DNA"/>
</dbReference>
<feature type="compositionally biased region" description="Low complexity" evidence="1">
    <location>
        <begin position="166"/>
        <end position="177"/>
    </location>
</feature>
<reference evidence="3" key="3">
    <citation type="submission" date="2010-09" db="EMBL/GenBank/DDBJ databases">
        <title>Annotation of Gaeumannomyces graminis var. tritici R3-111a-1.</title>
        <authorList>
            <consortium name="The Broad Institute Genome Sequencing Platform"/>
            <person name="Ma L.-J."/>
            <person name="Dead R."/>
            <person name="Young S.K."/>
            <person name="Zeng Q."/>
            <person name="Gargeya S."/>
            <person name="Fitzgerald M."/>
            <person name="Haas B."/>
            <person name="Abouelleil A."/>
            <person name="Alvarado L."/>
            <person name="Arachchi H.M."/>
            <person name="Berlin A."/>
            <person name="Brown A."/>
            <person name="Chapman S.B."/>
            <person name="Chen Z."/>
            <person name="Dunbar C."/>
            <person name="Freedman E."/>
            <person name="Gearin G."/>
            <person name="Gellesch M."/>
            <person name="Goldberg J."/>
            <person name="Griggs A."/>
            <person name="Gujja S."/>
            <person name="Heiman D."/>
            <person name="Howarth C."/>
            <person name="Larson L."/>
            <person name="Lui A."/>
            <person name="MacDonald P.J.P."/>
            <person name="Mehta T."/>
            <person name="Montmayeur A."/>
            <person name="Murphy C."/>
            <person name="Neiman D."/>
            <person name="Pearson M."/>
            <person name="Priest M."/>
            <person name="Roberts A."/>
            <person name="Saif S."/>
            <person name="Shea T."/>
            <person name="Shenoy N."/>
            <person name="Sisk P."/>
            <person name="Stolte C."/>
            <person name="Sykes S."/>
            <person name="Yandava C."/>
            <person name="Wortman J."/>
            <person name="Nusbaum C."/>
            <person name="Birren B."/>
        </authorList>
    </citation>
    <scope>NUCLEOTIDE SEQUENCE</scope>
    <source>
        <strain evidence="3">R3-111a-1</strain>
    </source>
</reference>
<name>J3NTG6_GAET3</name>
<dbReference type="VEuPathDB" id="FungiDB:GGTG_04565"/>
<evidence type="ECO:0000256" key="1">
    <source>
        <dbReference type="SAM" id="MobiDB-lite"/>
    </source>
</evidence>
<dbReference type="RefSeq" id="XP_009220626.1">
    <property type="nucleotide sequence ID" value="XM_009222362.1"/>
</dbReference>
<dbReference type="HOGENOM" id="CLU_527917_0_0_1"/>